<dbReference type="KEGG" id="cck:Ccar_17695"/>
<comment type="caution">
    <text evidence="1">The sequence shown here is derived from an EMBL/GenBank/DDBJ whole genome shotgun (WGS) entry which is preliminary data.</text>
</comment>
<keyword evidence="2" id="KW-1185">Reference proteome</keyword>
<dbReference type="AlphaFoldDB" id="C6PSG1"/>
<evidence type="ECO:0000313" key="1">
    <source>
        <dbReference type="EMBL" id="EET87839.1"/>
    </source>
</evidence>
<gene>
    <name evidence="1" type="ORF">CcarbDRAFT_1728</name>
</gene>
<proteinExistence type="predicted"/>
<evidence type="ECO:0000313" key="2">
    <source>
        <dbReference type="Proteomes" id="UP000004198"/>
    </source>
</evidence>
<dbReference type="EMBL" id="ACVI01000022">
    <property type="protein sequence ID" value="EET87839.1"/>
    <property type="molecule type" value="Genomic_DNA"/>
</dbReference>
<dbReference type="Proteomes" id="UP000004198">
    <property type="component" value="Unassembled WGS sequence"/>
</dbReference>
<dbReference type="PATRIC" id="fig|536227.13.peg.3716"/>
<sequence length="91" mass="10746">MLKDINEVYNCMVKGRVQDVGDNIITKDKKYCECQEQLNYLFDEIKKKLGKESEHLICNYEEIINLQLVVAEEIIYRQAVKDFKKLETLVS</sequence>
<accession>C6PSG1</accession>
<reference evidence="1 2" key="1">
    <citation type="submission" date="2009-06" db="EMBL/GenBank/DDBJ databases">
        <title>The draft genome of Clostridium carboxidivorans P7.</title>
        <authorList>
            <consortium name="US DOE Joint Genome Institute (JGI-PGF)"/>
            <person name="Lucas S."/>
            <person name="Copeland A."/>
            <person name="Lapidus A."/>
            <person name="Glavina del Rio T."/>
            <person name="Tice H."/>
            <person name="Bruce D."/>
            <person name="Goodwin L."/>
            <person name="Pitluck S."/>
            <person name="Larimer F."/>
            <person name="Land M.L."/>
            <person name="Hauser L."/>
            <person name="Hemme C.L."/>
        </authorList>
    </citation>
    <scope>NUCLEOTIDE SEQUENCE [LARGE SCALE GENOMIC DNA]</scope>
    <source>
        <strain evidence="1 2">P7</strain>
    </source>
</reference>
<dbReference type="RefSeq" id="WP_007060613.1">
    <property type="nucleotide sequence ID" value="NZ_ACVI01000022.1"/>
</dbReference>
<organism evidence="1 2">
    <name type="scientific">Clostridium carboxidivorans P7</name>
    <dbReference type="NCBI Taxonomy" id="536227"/>
    <lineage>
        <taxon>Bacteria</taxon>
        <taxon>Bacillati</taxon>
        <taxon>Bacillota</taxon>
        <taxon>Clostridia</taxon>
        <taxon>Eubacteriales</taxon>
        <taxon>Clostridiaceae</taxon>
        <taxon>Clostridium</taxon>
    </lineage>
</organism>
<name>C6PSG1_9CLOT</name>
<dbReference type="eggNOG" id="ENOG502ZEHF">
    <property type="taxonomic scope" value="Bacteria"/>
</dbReference>
<protein>
    <submittedName>
        <fullName evidence="1">Uncharacterized protein</fullName>
    </submittedName>
</protein>